<dbReference type="Proteomes" id="UP000305451">
    <property type="component" value="Unassembled WGS sequence"/>
</dbReference>
<evidence type="ECO:0000256" key="11">
    <source>
        <dbReference type="PIRSR" id="PIRSR001399-2"/>
    </source>
</evidence>
<protein>
    <recommendedName>
        <fullName evidence="6 9">3-dehydroquinate dehydratase</fullName>
        <shortName evidence="9">3-dehydroquinase</shortName>
        <ecNumber evidence="6 9">4.2.1.10</ecNumber>
    </recommendedName>
    <alternativeName>
        <fullName evidence="9">Type II DHQase</fullName>
    </alternativeName>
</protein>
<evidence type="ECO:0000313" key="13">
    <source>
        <dbReference type="EMBL" id="TGY94375.1"/>
    </source>
</evidence>
<feature type="binding site" evidence="9 11">
    <location>
        <position position="75"/>
    </location>
    <ligand>
        <name>substrate</name>
    </ligand>
</feature>
<evidence type="ECO:0000256" key="6">
    <source>
        <dbReference type="ARBA" id="ARBA00012060"/>
    </source>
</evidence>
<dbReference type="SUPFAM" id="SSF52304">
    <property type="entry name" value="Type II 3-dehydroquinate dehydratase"/>
    <property type="match status" value="1"/>
</dbReference>
<keyword evidence="7 9" id="KW-0057">Aromatic amino acid biosynthesis</keyword>
<evidence type="ECO:0000256" key="3">
    <source>
        <dbReference type="ARBA" id="ARBA00004902"/>
    </source>
</evidence>
<dbReference type="Gene3D" id="3.40.50.9100">
    <property type="entry name" value="Dehydroquinase, class II"/>
    <property type="match status" value="1"/>
</dbReference>
<organism evidence="13 14">
    <name type="scientific">Marinicauda pacifica</name>
    <dbReference type="NCBI Taxonomy" id="1133559"/>
    <lineage>
        <taxon>Bacteria</taxon>
        <taxon>Pseudomonadati</taxon>
        <taxon>Pseudomonadota</taxon>
        <taxon>Alphaproteobacteria</taxon>
        <taxon>Maricaulales</taxon>
        <taxon>Maricaulaceae</taxon>
        <taxon>Marinicauda</taxon>
    </lineage>
</organism>
<dbReference type="HAMAP" id="MF_00169">
    <property type="entry name" value="AroQ"/>
    <property type="match status" value="1"/>
</dbReference>
<feature type="binding site" evidence="9 11">
    <location>
        <position position="88"/>
    </location>
    <ligand>
        <name>substrate</name>
    </ligand>
</feature>
<keyword evidence="9" id="KW-0028">Amino-acid biosynthesis</keyword>
<dbReference type="GO" id="GO:0019631">
    <property type="term" value="P:quinate catabolic process"/>
    <property type="evidence" value="ECO:0007669"/>
    <property type="project" value="TreeGrafter"/>
</dbReference>
<feature type="binding site" evidence="9 11">
    <location>
        <position position="81"/>
    </location>
    <ligand>
        <name>substrate</name>
    </ligand>
</feature>
<feature type="active site" description="Proton donor" evidence="9 10">
    <location>
        <position position="101"/>
    </location>
</feature>
<comment type="function">
    <text evidence="2 9">Catalyzes a trans-dehydration via an enolate intermediate.</text>
</comment>
<feature type="binding site" evidence="9 11">
    <location>
        <begin position="102"/>
        <end position="103"/>
    </location>
    <ligand>
        <name>substrate</name>
    </ligand>
</feature>
<evidence type="ECO:0000256" key="10">
    <source>
        <dbReference type="PIRSR" id="PIRSR001399-1"/>
    </source>
</evidence>
<dbReference type="NCBIfam" id="TIGR01088">
    <property type="entry name" value="aroQ"/>
    <property type="match status" value="1"/>
</dbReference>
<evidence type="ECO:0000256" key="8">
    <source>
        <dbReference type="ARBA" id="ARBA00023239"/>
    </source>
</evidence>
<dbReference type="GO" id="GO:0009423">
    <property type="term" value="P:chorismate biosynthetic process"/>
    <property type="evidence" value="ECO:0007669"/>
    <property type="project" value="UniProtKB-UniRule"/>
</dbReference>
<dbReference type="UniPathway" id="UPA00053">
    <property type="reaction ID" value="UER00086"/>
</dbReference>
<evidence type="ECO:0000256" key="5">
    <source>
        <dbReference type="ARBA" id="ARBA00011193"/>
    </source>
</evidence>
<dbReference type="AlphaFoldDB" id="A0A4S2HE83"/>
<evidence type="ECO:0000256" key="9">
    <source>
        <dbReference type="HAMAP-Rule" id="MF_00169"/>
    </source>
</evidence>
<evidence type="ECO:0000256" key="4">
    <source>
        <dbReference type="ARBA" id="ARBA00011037"/>
    </source>
</evidence>
<comment type="pathway">
    <text evidence="3 9">Metabolic intermediate biosynthesis; chorismate biosynthesis; chorismate from D-erythrose 4-phosphate and phosphoenolpyruvate: step 3/7.</text>
</comment>
<dbReference type="InterPro" id="IPR018509">
    <property type="entry name" value="DHquinase_II_CS"/>
</dbReference>
<evidence type="ECO:0000313" key="14">
    <source>
        <dbReference type="Proteomes" id="UP000305451"/>
    </source>
</evidence>
<dbReference type="InterPro" id="IPR036441">
    <property type="entry name" value="DHquinase_II_sf"/>
</dbReference>
<comment type="catalytic activity">
    <reaction evidence="1 9">
        <text>3-dehydroquinate = 3-dehydroshikimate + H2O</text>
        <dbReference type="Rhea" id="RHEA:21096"/>
        <dbReference type="ChEBI" id="CHEBI:15377"/>
        <dbReference type="ChEBI" id="CHEBI:16630"/>
        <dbReference type="ChEBI" id="CHEBI:32364"/>
        <dbReference type="EC" id="4.2.1.10"/>
    </reaction>
</comment>
<dbReference type="CDD" id="cd00466">
    <property type="entry name" value="DHQase_II"/>
    <property type="match status" value="1"/>
</dbReference>
<dbReference type="NCBIfam" id="NF003806">
    <property type="entry name" value="PRK05395.1-3"/>
    <property type="match status" value="1"/>
</dbReference>
<dbReference type="NCBIfam" id="NF003805">
    <property type="entry name" value="PRK05395.1-2"/>
    <property type="match status" value="1"/>
</dbReference>
<dbReference type="NCBIfam" id="NF003807">
    <property type="entry name" value="PRK05395.1-4"/>
    <property type="match status" value="1"/>
</dbReference>
<feature type="binding site" evidence="9 11">
    <location>
        <position position="112"/>
    </location>
    <ligand>
        <name>substrate</name>
    </ligand>
</feature>
<comment type="caution">
    <text evidence="13">The sequence shown here is derived from an EMBL/GenBank/DDBJ whole genome shotgun (WGS) entry which is preliminary data.</text>
</comment>
<dbReference type="EMBL" id="SRXV01000001">
    <property type="protein sequence ID" value="TGY94375.1"/>
    <property type="molecule type" value="Genomic_DNA"/>
</dbReference>
<dbReference type="PIRSF" id="PIRSF001399">
    <property type="entry name" value="DHquinase_II"/>
    <property type="match status" value="1"/>
</dbReference>
<keyword evidence="8 9" id="KW-0456">Lyase</keyword>
<comment type="subunit">
    <text evidence="5 9">Homododecamer.</text>
</comment>
<dbReference type="EC" id="4.2.1.10" evidence="6 9"/>
<dbReference type="PROSITE" id="PS01029">
    <property type="entry name" value="DEHYDROQUINASE_II"/>
    <property type="match status" value="1"/>
</dbReference>
<dbReference type="Pfam" id="PF01220">
    <property type="entry name" value="DHquinase_II"/>
    <property type="match status" value="1"/>
</dbReference>
<dbReference type="PANTHER" id="PTHR21272:SF3">
    <property type="entry name" value="CATABOLIC 3-DEHYDROQUINASE"/>
    <property type="match status" value="1"/>
</dbReference>
<accession>A0A4S2HE83</accession>
<name>A0A4S2HE83_9PROT</name>
<gene>
    <name evidence="9 13" type="primary">aroQ</name>
    <name evidence="13" type="ORF">E5162_03615</name>
</gene>
<evidence type="ECO:0000256" key="1">
    <source>
        <dbReference type="ARBA" id="ARBA00001864"/>
    </source>
</evidence>
<evidence type="ECO:0000256" key="2">
    <source>
        <dbReference type="ARBA" id="ARBA00003924"/>
    </source>
</evidence>
<dbReference type="PANTHER" id="PTHR21272">
    <property type="entry name" value="CATABOLIC 3-DEHYDROQUINASE"/>
    <property type="match status" value="1"/>
</dbReference>
<evidence type="ECO:0000256" key="7">
    <source>
        <dbReference type="ARBA" id="ARBA00023141"/>
    </source>
</evidence>
<dbReference type="RefSeq" id="WP_135943571.1">
    <property type="nucleotide sequence ID" value="NZ_BMEI01000001.1"/>
</dbReference>
<dbReference type="GO" id="GO:0009073">
    <property type="term" value="P:aromatic amino acid family biosynthetic process"/>
    <property type="evidence" value="ECO:0007669"/>
    <property type="project" value="UniProtKB-KW"/>
</dbReference>
<keyword evidence="14" id="KW-1185">Reference proteome</keyword>
<feature type="site" description="Transition state stabilizer" evidence="9 12">
    <location>
        <position position="19"/>
    </location>
</feature>
<dbReference type="GO" id="GO:0008652">
    <property type="term" value="P:amino acid biosynthetic process"/>
    <property type="evidence" value="ECO:0007669"/>
    <property type="project" value="UniProtKB-KW"/>
</dbReference>
<proteinExistence type="inferred from homology"/>
<dbReference type="OrthoDB" id="9790793at2"/>
<sequence length="149" mass="15882">MTKPIHILNGPNLNLLGTREPGIYGRETLNDIKARCEAEAAGLGLDCVFRQSNHEGVLVEWIHEARADASVLLINPAAYGHTSVALHDALKALDLPIIEIHLSQPMARESFRHHSYVSLVADGVISGFGALGYVLGIKAAAEIIANGAA</sequence>
<feature type="active site" description="Proton acceptor" evidence="9 10">
    <location>
        <position position="24"/>
    </location>
</feature>
<dbReference type="InterPro" id="IPR001874">
    <property type="entry name" value="DHquinase_II"/>
</dbReference>
<evidence type="ECO:0000256" key="12">
    <source>
        <dbReference type="PIRSR" id="PIRSR001399-3"/>
    </source>
</evidence>
<reference evidence="13 14" key="1">
    <citation type="journal article" date="2013" name="Int. J. Syst. Evol. Microbiol.">
        <title>Marinicauda pacifica gen. nov., sp. nov., a prosthecate alphaproteobacterium of the family Hyphomonadaceae isolated from deep seawater.</title>
        <authorList>
            <person name="Zhang X.Y."/>
            <person name="Li G.W."/>
            <person name="Wang C.S."/>
            <person name="Zhang Y.J."/>
            <person name="Xu X.W."/>
            <person name="Li H."/>
            <person name="Liu A."/>
            <person name="Liu C."/>
            <person name="Xie B.B."/>
            <person name="Qin Q.L."/>
            <person name="Xu Z."/>
            <person name="Chen X.L."/>
            <person name="Zhou B.C."/>
            <person name="Zhang Y.Z."/>
        </authorList>
    </citation>
    <scope>NUCLEOTIDE SEQUENCE [LARGE SCALE GENOMIC DNA]</scope>
    <source>
        <strain evidence="13 14">P-1 km-3</strain>
    </source>
</reference>
<dbReference type="GO" id="GO:0003855">
    <property type="term" value="F:3-dehydroquinate dehydratase activity"/>
    <property type="evidence" value="ECO:0007669"/>
    <property type="project" value="UniProtKB-UniRule"/>
</dbReference>
<comment type="similarity">
    <text evidence="4 9">Belongs to the type-II 3-dehydroquinase family.</text>
</comment>